<evidence type="ECO:0000313" key="1">
    <source>
        <dbReference type="EMBL" id="KII71074.1"/>
    </source>
</evidence>
<comment type="caution">
    <text evidence="1">The sequence shown here is derived from an EMBL/GenBank/DDBJ whole genome shotgun (WGS) entry which is preliminary data.</text>
</comment>
<evidence type="ECO:0000313" key="2">
    <source>
        <dbReference type="Proteomes" id="UP000031668"/>
    </source>
</evidence>
<gene>
    <name evidence="1" type="ORF">RF11_00370</name>
</gene>
<dbReference type="AlphaFoldDB" id="A0A0C2IZY0"/>
<name>A0A0C2IZY0_THEKT</name>
<dbReference type="EMBL" id="JWZT01001864">
    <property type="protein sequence ID" value="KII71074.1"/>
    <property type="molecule type" value="Genomic_DNA"/>
</dbReference>
<keyword evidence="2" id="KW-1185">Reference proteome</keyword>
<accession>A0A0C2IZY0</accession>
<organism evidence="1 2">
    <name type="scientific">Thelohanellus kitauei</name>
    <name type="common">Myxosporean</name>
    <dbReference type="NCBI Taxonomy" id="669202"/>
    <lineage>
        <taxon>Eukaryota</taxon>
        <taxon>Metazoa</taxon>
        <taxon>Cnidaria</taxon>
        <taxon>Myxozoa</taxon>
        <taxon>Myxosporea</taxon>
        <taxon>Bivalvulida</taxon>
        <taxon>Platysporina</taxon>
        <taxon>Myxobolidae</taxon>
        <taxon>Thelohanellus</taxon>
    </lineage>
</organism>
<proteinExistence type="predicted"/>
<dbReference type="Proteomes" id="UP000031668">
    <property type="component" value="Unassembled WGS sequence"/>
</dbReference>
<sequence>MTNLYKERNGRAVEIIHRCSSETHPDVLISVDSIIPTPGEFVGHDCLDILIFSRKTQTIWILTVAVANDNLIDNAKNFRIQRYLPYSNNLKRACGYRIDLSLGTLAPLTVLSET</sequence>
<protein>
    <submittedName>
        <fullName evidence="1">Uncharacterized protein</fullName>
    </submittedName>
</protein>
<reference evidence="1 2" key="1">
    <citation type="journal article" date="2014" name="Genome Biol. Evol.">
        <title>The genome of the myxosporean Thelohanellus kitauei shows adaptations to nutrient acquisition within its fish host.</title>
        <authorList>
            <person name="Yang Y."/>
            <person name="Xiong J."/>
            <person name="Zhou Z."/>
            <person name="Huo F."/>
            <person name="Miao W."/>
            <person name="Ran C."/>
            <person name="Liu Y."/>
            <person name="Zhang J."/>
            <person name="Feng J."/>
            <person name="Wang M."/>
            <person name="Wang M."/>
            <person name="Wang L."/>
            <person name="Yao B."/>
        </authorList>
    </citation>
    <scope>NUCLEOTIDE SEQUENCE [LARGE SCALE GENOMIC DNA]</scope>
    <source>
        <strain evidence="1">Wuqing</strain>
    </source>
</reference>